<evidence type="ECO:0008006" key="3">
    <source>
        <dbReference type="Google" id="ProtNLM"/>
    </source>
</evidence>
<sequence>MTRIPFGLPCSSYLNIRTVRQLAADECVRYPDAAAVAERDLYMDDLVSSCLTEQDAALLPNQLIKLFNAGGFDLIKFSSNSAQVISGVPHTHRVSDNVEFDANDK</sequence>
<dbReference type="PANTHER" id="PTHR47331">
    <property type="entry name" value="PHD-TYPE DOMAIN-CONTAINING PROTEIN"/>
    <property type="match status" value="1"/>
</dbReference>
<accession>A0A4C1V8T6</accession>
<comment type="caution">
    <text evidence="1">The sequence shown here is derived from an EMBL/GenBank/DDBJ whole genome shotgun (WGS) entry which is preliminary data.</text>
</comment>
<organism evidence="1 2">
    <name type="scientific">Eumeta variegata</name>
    <name type="common">Bagworm moth</name>
    <name type="synonym">Eumeta japonica</name>
    <dbReference type="NCBI Taxonomy" id="151549"/>
    <lineage>
        <taxon>Eukaryota</taxon>
        <taxon>Metazoa</taxon>
        <taxon>Ecdysozoa</taxon>
        <taxon>Arthropoda</taxon>
        <taxon>Hexapoda</taxon>
        <taxon>Insecta</taxon>
        <taxon>Pterygota</taxon>
        <taxon>Neoptera</taxon>
        <taxon>Endopterygota</taxon>
        <taxon>Lepidoptera</taxon>
        <taxon>Glossata</taxon>
        <taxon>Ditrysia</taxon>
        <taxon>Tineoidea</taxon>
        <taxon>Psychidae</taxon>
        <taxon>Oiketicinae</taxon>
        <taxon>Eumeta</taxon>
    </lineage>
</organism>
<keyword evidence="2" id="KW-1185">Reference proteome</keyword>
<dbReference type="AlphaFoldDB" id="A0A4C1V8T6"/>
<proteinExistence type="predicted"/>
<dbReference type="EMBL" id="BGZK01000299">
    <property type="protein sequence ID" value="GBP35109.1"/>
    <property type="molecule type" value="Genomic_DNA"/>
</dbReference>
<dbReference type="OrthoDB" id="8194935at2759"/>
<evidence type="ECO:0000313" key="1">
    <source>
        <dbReference type="EMBL" id="GBP35109.1"/>
    </source>
</evidence>
<protein>
    <recommendedName>
        <fullName evidence="3">Reverse transcriptase domain-containing protein</fullName>
    </recommendedName>
</protein>
<evidence type="ECO:0000313" key="2">
    <source>
        <dbReference type="Proteomes" id="UP000299102"/>
    </source>
</evidence>
<reference evidence="1 2" key="1">
    <citation type="journal article" date="2019" name="Commun. Biol.">
        <title>The bagworm genome reveals a unique fibroin gene that provides high tensile strength.</title>
        <authorList>
            <person name="Kono N."/>
            <person name="Nakamura H."/>
            <person name="Ohtoshi R."/>
            <person name="Tomita M."/>
            <person name="Numata K."/>
            <person name="Arakawa K."/>
        </authorList>
    </citation>
    <scope>NUCLEOTIDE SEQUENCE [LARGE SCALE GENOMIC DNA]</scope>
</reference>
<name>A0A4C1V8T6_EUMVA</name>
<dbReference type="Proteomes" id="UP000299102">
    <property type="component" value="Unassembled WGS sequence"/>
</dbReference>
<gene>
    <name evidence="1" type="ORF">EVAR_28307_1</name>
</gene>